<dbReference type="Pfam" id="PF12796">
    <property type="entry name" value="Ank_2"/>
    <property type="match status" value="6"/>
</dbReference>
<dbReference type="InterPro" id="IPR056884">
    <property type="entry name" value="NPHP3-like_N"/>
</dbReference>
<feature type="repeat" description="ANK" evidence="3">
    <location>
        <begin position="1145"/>
        <end position="1172"/>
    </location>
</feature>
<dbReference type="Proteomes" id="UP001219568">
    <property type="component" value="Unassembled WGS sequence"/>
</dbReference>
<evidence type="ECO:0000256" key="4">
    <source>
        <dbReference type="SAM" id="MobiDB-lite"/>
    </source>
</evidence>
<proteinExistence type="predicted"/>
<dbReference type="GO" id="GO:0003824">
    <property type="term" value="F:catalytic activity"/>
    <property type="evidence" value="ECO:0007669"/>
    <property type="project" value="InterPro"/>
</dbReference>
<feature type="repeat" description="ANK" evidence="3">
    <location>
        <begin position="997"/>
        <end position="1029"/>
    </location>
</feature>
<feature type="repeat" description="ANK" evidence="3">
    <location>
        <begin position="1341"/>
        <end position="1373"/>
    </location>
</feature>
<reference evidence="6" key="2">
    <citation type="submission" date="2023-01" db="EMBL/GenBank/DDBJ databases">
        <authorList>
            <person name="Petersen C."/>
        </authorList>
    </citation>
    <scope>NUCLEOTIDE SEQUENCE</scope>
    <source>
        <strain evidence="6">IBT 15450</strain>
    </source>
</reference>
<keyword evidence="1" id="KW-0677">Repeat</keyword>
<keyword evidence="7" id="KW-1185">Reference proteome</keyword>
<feature type="domain" description="NACHT" evidence="5">
    <location>
        <begin position="399"/>
        <end position="542"/>
    </location>
</feature>
<dbReference type="InterPro" id="IPR027417">
    <property type="entry name" value="P-loop_NTPase"/>
</dbReference>
<organism evidence="6 7">
    <name type="scientific">Penicillium canescens</name>
    <dbReference type="NCBI Taxonomy" id="5083"/>
    <lineage>
        <taxon>Eukaryota</taxon>
        <taxon>Fungi</taxon>
        <taxon>Dikarya</taxon>
        <taxon>Ascomycota</taxon>
        <taxon>Pezizomycotina</taxon>
        <taxon>Eurotiomycetes</taxon>
        <taxon>Eurotiomycetidae</taxon>
        <taxon>Eurotiales</taxon>
        <taxon>Aspergillaceae</taxon>
        <taxon>Penicillium</taxon>
    </lineage>
</organism>
<evidence type="ECO:0000313" key="6">
    <source>
        <dbReference type="EMBL" id="KAJ6041251.1"/>
    </source>
</evidence>
<dbReference type="InterPro" id="IPR002110">
    <property type="entry name" value="Ankyrin_rpt"/>
</dbReference>
<reference evidence="6" key="1">
    <citation type="journal article" date="2023" name="IMA Fungus">
        <title>Comparative genomic study of the Penicillium genus elucidates a diverse pangenome and 15 lateral gene transfer events.</title>
        <authorList>
            <person name="Petersen C."/>
            <person name="Sorensen T."/>
            <person name="Nielsen M.R."/>
            <person name="Sondergaard T.E."/>
            <person name="Sorensen J.L."/>
            <person name="Fitzpatrick D.A."/>
            <person name="Frisvad J.C."/>
            <person name="Nielsen K.L."/>
        </authorList>
    </citation>
    <scope>NUCLEOTIDE SEQUENCE</scope>
    <source>
        <strain evidence="6">IBT 15450</strain>
    </source>
</reference>
<comment type="caution">
    <text evidence="6">The sequence shown here is derived from an EMBL/GenBank/DDBJ whole genome shotgun (WGS) entry which is preliminary data.</text>
</comment>
<feature type="repeat" description="ANK" evidence="3">
    <location>
        <begin position="898"/>
        <end position="930"/>
    </location>
</feature>
<evidence type="ECO:0000256" key="1">
    <source>
        <dbReference type="ARBA" id="ARBA00022737"/>
    </source>
</evidence>
<dbReference type="Gene3D" id="3.40.50.1580">
    <property type="entry name" value="Nucleoside phosphorylase domain"/>
    <property type="match status" value="1"/>
</dbReference>
<dbReference type="PANTHER" id="PTHR24166:SF48">
    <property type="entry name" value="PROTEIN VAPYRIN"/>
    <property type="match status" value="1"/>
</dbReference>
<sequence length="1419" mass="154869">MTCHRELNSPDSYTVGWIAALFIERAAAVAMLEEKHVEPTGFARHPNDKNVYTWGRMGEHNIVIASLAAGVYGTTSAATTASSLLASLPSIRIGLLVGIGGGIARPAENRDIRLGDVVVSQPDGATGGVCQLPRNPPTVLLKALSSIQAYHELDESRVPDLLQKMLENTPKMAKRSKQNPGYIHQGVGNDRLFKASYEHVSGLDCSGCDVAEEVQRDPRDTIDPEIHYGTIASGNTLIKDAATRDRIVADIGEDCICFEMEAAGLMNHFPCLIIRGICDYADSHKNDRWQRYAAATAAAYAREFLTYVPAAEVQEAKKVLDILQSVEQKVDEIQQNTLTTNTITDSIKSDFRADKIHSWLSPPDPSTNANHARKLRHEGTGTWLLESPVFQAWNSGSRRHLWLRGLAGCGKTVLSATVLDYLAKGDDQVILSFFFHFNDTKKQTVDSMLRSFAFQLYQGRVESTVHLNSLFQAHQDGRDQPTTKALWEVICKILTGQKKTSIVIDALDESTTRSELFLWVKDVVSRPEFGHVQLLCTGRPESEFLHDIPPLIGEHSCLELDKKAVNADICSYIIARLEQDPQFIKKKLSKDLVQHLRNKVGDEAEGMFRWAACQLDSLARCPSPKAIKTALEQLPRGLYETYDRMLENIPEDLKSNAIRLLQFLVYTKRPLTLPEAVEIIATEVGEDLPRFDTEGRVFGDAEVLQHCPSLVSIVHVKEYRRKTRKELHLAHFSVREFLACQDKFDRSRVSIVITMTCLTYLTDIKGNNSEIRREYPMARYAAEVWMDHAASSEISDKIVARTAKFLQDETTFQRWCRLYQADMPDKDRPGAPRGSRLYYACLGGLRVTLMEILHKGADVNAQGGEYDNPLQAASYKGYKEIVRLLLDKGADVNTQGGYYGNALQGASVNGHEEIVRLLLDKGADVNAQGGYYDNALQGASLFGYNRIVQYLLGNGANINAWSTSYGSALCTAADSGHEEIVQLLLDKGADVNSQGGRHGNALSAASCQGHQEIVRLLLEKGADINSLGDYGGKALYGASDNGHEEIIQLLLDKGADVNAQSSIYGNALSAASYRSHSEIVRLLLDKGADVNAQGGTMGADINAQSGWHGTAFQAALQGGNQTTVQLLLDNGADVHAQGGFCMNSLQAASCQSYKEIVQLLLDKGADVNAQGGHFGNALSAASYYGQQEIVQLLLDKGADVNAQGGHHGGHYGSGLSAASWKGHLEIVRLLLDKGADVDAQGGRYNPLQAASYTGYKEIVRLLLDKEADVNAQCGKYDNALYAASSEGHEDIVQLLLDKGADVNAQGGHHGNALSAASYRGQQEIVRLLLDKGADVNAQGGFYDNALQGASARGHEEIAQLLLDKGANANIQGGPSGNLFKAALENGHDDTAQLLQQRIPDASSRKRSGSTVLSDRAKKP</sequence>
<feature type="repeat" description="ANK" evidence="3">
    <location>
        <begin position="1030"/>
        <end position="1062"/>
    </location>
</feature>
<dbReference type="EMBL" id="JAQJZL010000005">
    <property type="protein sequence ID" value="KAJ6041251.1"/>
    <property type="molecule type" value="Genomic_DNA"/>
</dbReference>
<dbReference type="InterPro" id="IPR000845">
    <property type="entry name" value="Nucleoside_phosphorylase_d"/>
</dbReference>
<feature type="repeat" description="ANK" evidence="3">
    <location>
        <begin position="1210"/>
        <end position="1242"/>
    </location>
</feature>
<feature type="repeat" description="ANK" evidence="3">
    <location>
        <begin position="1173"/>
        <end position="1205"/>
    </location>
</feature>
<evidence type="ECO:0000313" key="7">
    <source>
        <dbReference type="Proteomes" id="UP001219568"/>
    </source>
</evidence>
<evidence type="ECO:0000256" key="3">
    <source>
        <dbReference type="PROSITE-ProRule" id="PRU00023"/>
    </source>
</evidence>
<dbReference type="PANTHER" id="PTHR24166">
    <property type="entry name" value="ROLLING PEBBLES, ISOFORM B"/>
    <property type="match status" value="1"/>
</dbReference>
<accession>A0AAD6N895</accession>
<feature type="repeat" description="ANK" evidence="3">
    <location>
        <begin position="865"/>
        <end position="897"/>
    </location>
</feature>
<dbReference type="SUPFAM" id="SSF52540">
    <property type="entry name" value="P-loop containing nucleoside triphosphate hydrolases"/>
    <property type="match status" value="1"/>
</dbReference>
<protein>
    <submittedName>
        <fullName evidence="6">Pfs NACHT and Ankyrin domain protein</fullName>
    </submittedName>
</protein>
<dbReference type="Pfam" id="PF01048">
    <property type="entry name" value="PNP_UDP_1"/>
    <property type="match status" value="1"/>
</dbReference>
<feature type="repeat" description="ANK" evidence="3">
    <location>
        <begin position="1308"/>
        <end position="1340"/>
    </location>
</feature>
<dbReference type="PROSITE" id="PS50297">
    <property type="entry name" value="ANK_REP_REGION"/>
    <property type="match status" value="11"/>
</dbReference>
<dbReference type="PRINTS" id="PR01415">
    <property type="entry name" value="ANKYRIN"/>
</dbReference>
<dbReference type="Pfam" id="PF24883">
    <property type="entry name" value="NPHP3_N"/>
    <property type="match status" value="1"/>
</dbReference>
<feature type="repeat" description="ANK" evidence="3">
    <location>
        <begin position="1275"/>
        <end position="1307"/>
    </location>
</feature>
<evidence type="ECO:0000259" key="5">
    <source>
        <dbReference type="PROSITE" id="PS50837"/>
    </source>
</evidence>
<dbReference type="InterPro" id="IPR035994">
    <property type="entry name" value="Nucleoside_phosphorylase_sf"/>
</dbReference>
<dbReference type="Gene3D" id="3.40.50.300">
    <property type="entry name" value="P-loop containing nucleotide triphosphate hydrolases"/>
    <property type="match status" value="1"/>
</dbReference>
<dbReference type="InterPro" id="IPR036770">
    <property type="entry name" value="Ankyrin_rpt-contain_sf"/>
</dbReference>
<name>A0AAD6N895_PENCN</name>
<dbReference type="SMART" id="SM00248">
    <property type="entry name" value="ANK"/>
    <property type="match status" value="16"/>
</dbReference>
<gene>
    <name evidence="6" type="ORF">N7460_006641</name>
</gene>
<evidence type="ECO:0000256" key="2">
    <source>
        <dbReference type="ARBA" id="ARBA00023043"/>
    </source>
</evidence>
<dbReference type="SUPFAM" id="SSF53167">
    <property type="entry name" value="Purine and uridine phosphorylases"/>
    <property type="match status" value="1"/>
</dbReference>
<feature type="repeat" description="ANK" evidence="3">
    <location>
        <begin position="1066"/>
        <end position="1095"/>
    </location>
</feature>
<dbReference type="InterPro" id="IPR007111">
    <property type="entry name" value="NACHT_NTPase"/>
</dbReference>
<dbReference type="Gene3D" id="1.25.40.20">
    <property type="entry name" value="Ankyrin repeat-containing domain"/>
    <property type="match status" value="4"/>
</dbReference>
<dbReference type="PROSITE" id="PS50088">
    <property type="entry name" value="ANK_REPEAT"/>
    <property type="match status" value="14"/>
</dbReference>
<dbReference type="PROSITE" id="PS50837">
    <property type="entry name" value="NACHT"/>
    <property type="match status" value="1"/>
</dbReference>
<feature type="repeat" description="ANK" evidence="3">
    <location>
        <begin position="964"/>
        <end position="996"/>
    </location>
</feature>
<feature type="non-terminal residue" evidence="6">
    <location>
        <position position="1"/>
    </location>
</feature>
<feature type="region of interest" description="Disordered" evidence="4">
    <location>
        <begin position="1396"/>
        <end position="1419"/>
    </location>
</feature>
<dbReference type="SUPFAM" id="SSF48403">
    <property type="entry name" value="Ankyrin repeat"/>
    <property type="match status" value="2"/>
</dbReference>
<dbReference type="GO" id="GO:0009116">
    <property type="term" value="P:nucleoside metabolic process"/>
    <property type="evidence" value="ECO:0007669"/>
    <property type="project" value="InterPro"/>
</dbReference>
<dbReference type="InterPro" id="IPR050889">
    <property type="entry name" value="Dendritic_Spine_Reg/Scaffold"/>
</dbReference>
<feature type="repeat" description="ANK" evidence="3">
    <location>
        <begin position="1242"/>
        <end position="1274"/>
    </location>
</feature>
<feature type="repeat" description="ANK" evidence="3">
    <location>
        <begin position="1110"/>
        <end position="1139"/>
    </location>
</feature>
<keyword evidence="2 3" id="KW-0040">ANK repeat</keyword>